<keyword evidence="1" id="KW-0805">Transcription regulation</keyword>
<keyword evidence="7" id="KW-1185">Reference proteome</keyword>
<accession>A0A7X5UBB3</accession>
<reference evidence="6 7" key="1">
    <citation type="submission" date="2020-03" db="EMBL/GenBank/DDBJ databases">
        <authorList>
            <person name="Lai Q."/>
        </authorList>
    </citation>
    <scope>NUCLEOTIDE SEQUENCE [LARGE SCALE GENOMIC DNA]</scope>
    <source>
        <strain evidence="6 7">CCUG 25036</strain>
    </source>
</reference>
<feature type="DNA-binding region" description="H-T-H motif" evidence="4">
    <location>
        <begin position="36"/>
        <end position="55"/>
    </location>
</feature>
<evidence type="ECO:0000313" key="7">
    <source>
        <dbReference type="Proteomes" id="UP000490980"/>
    </source>
</evidence>
<dbReference type="SUPFAM" id="SSF46689">
    <property type="entry name" value="Homeodomain-like"/>
    <property type="match status" value="1"/>
</dbReference>
<dbReference type="GO" id="GO:0003700">
    <property type="term" value="F:DNA-binding transcription factor activity"/>
    <property type="evidence" value="ECO:0007669"/>
    <property type="project" value="TreeGrafter"/>
</dbReference>
<keyword evidence="3" id="KW-0804">Transcription</keyword>
<sequence length="225" mass="23687">MARKPNPQRREDSLSRERIIDAAIELLDASGEAGLTFRALAERLATGPGAIYWHVADKSDLLTAACDALMARTLEGIASEAAPDATIRAVALGVFDAIAAHPWIGSALTMAPGQSPGVRILERLGQSVCALGVPEAEQWSTVSVLLSYILGVGSQHATNMYLARAQSMNRASLLADVAKAWSELDADDYPFTRGIATRMSAHDDREDFLAGVNLILGGIGGASSG</sequence>
<evidence type="ECO:0000256" key="4">
    <source>
        <dbReference type="PROSITE-ProRule" id="PRU00335"/>
    </source>
</evidence>
<dbReference type="InterPro" id="IPR036271">
    <property type="entry name" value="Tet_transcr_reg_TetR-rel_C_sf"/>
</dbReference>
<proteinExistence type="predicted"/>
<dbReference type="EMBL" id="JAARLZ010000006">
    <property type="protein sequence ID" value="NII07288.1"/>
    <property type="molecule type" value="Genomic_DNA"/>
</dbReference>
<dbReference type="GO" id="GO:0000976">
    <property type="term" value="F:transcription cis-regulatory region binding"/>
    <property type="evidence" value="ECO:0007669"/>
    <property type="project" value="TreeGrafter"/>
</dbReference>
<dbReference type="PROSITE" id="PS50977">
    <property type="entry name" value="HTH_TETR_2"/>
    <property type="match status" value="1"/>
</dbReference>
<dbReference type="AlphaFoldDB" id="A0A7X5UBB3"/>
<feature type="domain" description="HTH tetR-type" evidence="5">
    <location>
        <begin position="13"/>
        <end position="73"/>
    </location>
</feature>
<dbReference type="RefSeq" id="WP_166949035.1">
    <property type="nucleotide sequence ID" value="NZ_JAARLZ010000006.1"/>
</dbReference>
<dbReference type="SUPFAM" id="SSF48498">
    <property type="entry name" value="Tetracyclin repressor-like, C-terminal domain"/>
    <property type="match status" value="1"/>
</dbReference>
<dbReference type="InterPro" id="IPR050109">
    <property type="entry name" value="HTH-type_TetR-like_transc_reg"/>
</dbReference>
<evidence type="ECO:0000259" key="5">
    <source>
        <dbReference type="PROSITE" id="PS50977"/>
    </source>
</evidence>
<evidence type="ECO:0000256" key="2">
    <source>
        <dbReference type="ARBA" id="ARBA00023125"/>
    </source>
</evidence>
<comment type="caution">
    <text evidence="6">The sequence shown here is derived from an EMBL/GenBank/DDBJ whole genome shotgun (WGS) entry which is preliminary data.</text>
</comment>
<evidence type="ECO:0000256" key="1">
    <source>
        <dbReference type="ARBA" id="ARBA00023015"/>
    </source>
</evidence>
<evidence type="ECO:0000256" key="3">
    <source>
        <dbReference type="ARBA" id="ARBA00023163"/>
    </source>
</evidence>
<dbReference type="PRINTS" id="PR00455">
    <property type="entry name" value="HTHTETR"/>
</dbReference>
<dbReference type="InterPro" id="IPR001647">
    <property type="entry name" value="HTH_TetR"/>
</dbReference>
<keyword evidence="2 4" id="KW-0238">DNA-binding</keyword>
<dbReference type="Pfam" id="PF00440">
    <property type="entry name" value="TetR_N"/>
    <property type="match status" value="1"/>
</dbReference>
<dbReference type="Proteomes" id="UP000490980">
    <property type="component" value="Unassembled WGS sequence"/>
</dbReference>
<dbReference type="Gene3D" id="1.10.10.60">
    <property type="entry name" value="Homeodomain-like"/>
    <property type="match status" value="1"/>
</dbReference>
<protein>
    <submittedName>
        <fullName evidence="6">TetR family transcriptional regulator</fullName>
    </submittedName>
</protein>
<evidence type="ECO:0000313" key="6">
    <source>
        <dbReference type="EMBL" id="NII07288.1"/>
    </source>
</evidence>
<dbReference type="InterPro" id="IPR009057">
    <property type="entry name" value="Homeodomain-like_sf"/>
</dbReference>
<gene>
    <name evidence="6" type="ORF">HBF25_12940</name>
</gene>
<name>A0A7X5UBB3_9GAMM</name>
<organism evidence="6 7">
    <name type="scientific">Luteibacter anthropi</name>
    <dbReference type="NCBI Taxonomy" id="564369"/>
    <lineage>
        <taxon>Bacteria</taxon>
        <taxon>Pseudomonadati</taxon>
        <taxon>Pseudomonadota</taxon>
        <taxon>Gammaproteobacteria</taxon>
        <taxon>Lysobacterales</taxon>
        <taxon>Rhodanobacteraceae</taxon>
        <taxon>Luteibacter</taxon>
    </lineage>
</organism>
<dbReference type="PANTHER" id="PTHR30055">
    <property type="entry name" value="HTH-TYPE TRANSCRIPTIONAL REGULATOR RUTR"/>
    <property type="match status" value="1"/>
</dbReference>
<dbReference type="Gene3D" id="1.10.357.10">
    <property type="entry name" value="Tetracycline Repressor, domain 2"/>
    <property type="match status" value="1"/>
</dbReference>
<dbReference type="PANTHER" id="PTHR30055:SF151">
    <property type="entry name" value="TRANSCRIPTIONAL REGULATORY PROTEIN"/>
    <property type="match status" value="1"/>
</dbReference>